<feature type="domain" description="GH16" evidence="8">
    <location>
        <begin position="529"/>
        <end position="768"/>
    </location>
</feature>
<reference evidence="9 10" key="1">
    <citation type="submission" date="2020-09" db="EMBL/GenBank/DDBJ databases">
        <title>Paenibacillus sp. strain PR3 16S rRNA gene Genome sequencing and assembly.</title>
        <authorList>
            <person name="Kim J."/>
        </authorList>
    </citation>
    <scope>NUCLEOTIDE SEQUENCE [LARGE SCALE GENOMIC DNA]</scope>
    <source>
        <strain evidence="9 10">PR3</strain>
    </source>
</reference>
<feature type="domain" description="SLH" evidence="7">
    <location>
        <begin position="88"/>
        <end position="151"/>
    </location>
</feature>
<dbReference type="SMART" id="SM00606">
    <property type="entry name" value="CBD_IV"/>
    <property type="match status" value="1"/>
</dbReference>
<dbReference type="InterPro" id="IPR008979">
    <property type="entry name" value="Galactose-bd-like_sf"/>
</dbReference>
<dbReference type="SUPFAM" id="SSF49785">
    <property type="entry name" value="Galactose-binding domain-like"/>
    <property type="match status" value="5"/>
</dbReference>
<dbReference type="Gene3D" id="2.60.120.200">
    <property type="match status" value="1"/>
</dbReference>
<dbReference type="InterPro" id="IPR006584">
    <property type="entry name" value="Cellulose-bd_IV"/>
</dbReference>
<dbReference type="SUPFAM" id="SSF49899">
    <property type="entry name" value="Concanavalin A-like lectins/glucanases"/>
    <property type="match status" value="1"/>
</dbReference>
<evidence type="ECO:0000256" key="5">
    <source>
        <dbReference type="SAM" id="SignalP"/>
    </source>
</evidence>
<dbReference type="InterPro" id="IPR000757">
    <property type="entry name" value="Beta-glucanase-like"/>
</dbReference>
<evidence type="ECO:0000256" key="2">
    <source>
        <dbReference type="ARBA" id="ARBA00022729"/>
    </source>
</evidence>
<dbReference type="InterPro" id="IPR001119">
    <property type="entry name" value="SLH_dom"/>
</dbReference>
<dbReference type="PANTHER" id="PTHR10963">
    <property type="entry name" value="GLYCOSYL HYDROLASE-RELATED"/>
    <property type="match status" value="1"/>
</dbReference>
<evidence type="ECO:0000259" key="6">
    <source>
        <dbReference type="PROSITE" id="PS51175"/>
    </source>
</evidence>
<keyword evidence="10" id="KW-1185">Reference proteome</keyword>
<evidence type="ECO:0000259" key="8">
    <source>
        <dbReference type="PROSITE" id="PS51762"/>
    </source>
</evidence>
<accession>A0ABR8MV96</accession>
<dbReference type="Pfam" id="PF00722">
    <property type="entry name" value="Glyco_hydro_16"/>
    <property type="match status" value="1"/>
</dbReference>
<dbReference type="PROSITE" id="PS51762">
    <property type="entry name" value="GH16_2"/>
    <property type="match status" value="1"/>
</dbReference>
<dbReference type="InterPro" id="IPR013320">
    <property type="entry name" value="ConA-like_dom_sf"/>
</dbReference>
<dbReference type="Proteomes" id="UP000609346">
    <property type="component" value="Unassembled WGS sequence"/>
</dbReference>
<evidence type="ECO:0000256" key="4">
    <source>
        <dbReference type="SAM" id="MobiDB-lite"/>
    </source>
</evidence>
<feature type="compositionally biased region" description="Polar residues" evidence="4">
    <location>
        <begin position="395"/>
        <end position="421"/>
    </location>
</feature>
<dbReference type="Pfam" id="PF18316">
    <property type="entry name" value="S-l_SbsC_C"/>
    <property type="match status" value="1"/>
</dbReference>
<dbReference type="Pfam" id="PF00395">
    <property type="entry name" value="SLH"/>
    <property type="match status" value="3"/>
</dbReference>
<feature type="domain" description="SLH" evidence="7">
    <location>
        <begin position="30"/>
        <end position="87"/>
    </location>
</feature>
<dbReference type="InterPro" id="IPR040751">
    <property type="entry name" value="SbsC_C"/>
</dbReference>
<evidence type="ECO:0000256" key="3">
    <source>
        <dbReference type="ARBA" id="ARBA00022801"/>
    </source>
</evidence>
<comment type="similarity">
    <text evidence="1">Belongs to the glycosyl hydrolase 16 family.</text>
</comment>
<name>A0ABR8MV96_9BACL</name>
<feature type="chain" id="PRO_5045559006" evidence="5">
    <location>
        <begin position="25"/>
        <end position="1566"/>
    </location>
</feature>
<organism evidence="9 10">
    <name type="scientific">Paenibacillus terricola</name>
    <dbReference type="NCBI Taxonomy" id="2763503"/>
    <lineage>
        <taxon>Bacteria</taxon>
        <taxon>Bacillati</taxon>
        <taxon>Bacillota</taxon>
        <taxon>Bacilli</taxon>
        <taxon>Bacillales</taxon>
        <taxon>Paenibacillaceae</taxon>
        <taxon>Paenibacillus</taxon>
    </lineage>
</organism>
<dbReference type="Pfam" id="PF02018">
    <property type="entry name" value="CBM_4_9"/>
    <property type="match status" value="4"/>
</dbReference>
<keyword evidence="2 5" id="KW-0732">Signal</keyword>
<dbReference type="InterPro" id="IPR050546">
    <property type="entry name" value="Glycosyl_Hydrlase_16"/>
</dbReference>
<dbReference type="CDD" id="cd08023">
    <property type="entry name" value="GH16_laminarinase_like"/>
    <property type="match status" value="1"/>
</dbReference>
<dbReference type="InterPro" id="IPR005084">
    <property type="entry name" value="CBM6"/>
</dbReference>
<protein>
    <submittedName>
        <fullName evidence="9">Carbohydrate binding domain-containing protein</fullName>
    </submittedName>
</protein>
<feature type="domain" description="CBM6" evidence="6">
    <location>
        <begin position="1115"/>
        <end position="1246"/>
    </location>
</feature>
<keyword evidence="3" id="KW-0378">Hydrolase</keyword>
<evidence type="ECO:0000256" key="1">
    <source>
        <dbReference type="ARBA" id="ARBA00006865"/>
    </source>
</evidence>
<dbReference type="PROSITE" id="PS51272">
    <property type="entry name" value="SLH"/>
    <property type="match status" value="3"/>
</dbReference>
<dbReference type="CDD" id="cd04080">
    <property type="entry name" value="CBM6_cellulase-like"/>
    <property type="match status" value="1"/>
</dbReference>
<dbReference type="Pfam" id="PF03422">
    <property type="entry name" value="CBM_6"/>
    <property type="match status" value="1"/>
</dbReference>
<feature type="region of interest" description="Disordered" evidence="4">
    <location>
        <begin position="393"/>
        <end position="425"/>
    </location>
</feature>
<comment type="caution">
    <text evidence="9">The sequence shown here is derived from an EMBL/GenBank/DDBJ whole genome shotgun (WGS) entry which is preliminary data.</text>
</comment>
<evidence type="ECO:0000313" key="9">
    <source>
        <dbReference type="EMBL" id="MBD3919872.1"/>
    </source>
</evidence>
<dbReference type="PROSITE" id="PS51175">
    <property type="entry name" value="CBM6"/>
    <property type="match status" value="1"/>
</dbReference>
<dbReference type="EMBL" id="JACXZA010000003">
    <property type="protein sequence ID" value="MBD3919872.1"/>
    <property type="molecule type" value="Genomic_DNA"/>
</dbReference>
<dbReference type="PANTHER" id="PTHR10963:SF55">
    <property type="entry name" value="GLYCOSIDE HYDROLASE FAMILY 16 PROTEIN"/>
    <property type="match status" value="1"/>
</dbReference>
<sequence length="1566" mass="170721">MKKLFIVCLIFTTLMANGSAISYADSVSSIDKEALKDTKGHWAQSVIDKWTSFGVITGYADGEFRPNETMTRAGITVMLNRLFRAEGKPADYRDVSGEAWYAESIAAASTAGYITGYPDGTFKPNNALTRADAAVILGKAFQYQDTGLKTDVLQAFKDQANIPGYAQPFVTMLVESGYVAGYPDGKFHPERSLTRAEAVQWLDRLAGQLYNKAGVYDTQEQLSNAIVNASGVVIRNKNVTGQLYLAPGIGDGEASVEKSTVKGRTFVNGGGSNSIHLSESDLGAVTINRPGGSIRVVIDSDSTVKELKLQSAKRARIEVAGQIGTLTLAQSADIVLADGASIQQIIVENGVTDLSIQGGGVIERITVLNQGAVINGITIDSKKVYSWNNGKIEEANSTPTQPSGGQGSNPNAGSGSNTGGESSWLPLAAEGSIHGTTKVNAAVAAGNQLAVRISNEPISAPAAGAALVEGRTVAYPYEPNSDLSGVDAETNKYLGVYEVDRNKKIVRFKEIVLTASQIHSEAWKMVWNDEFDGDKIDQSKWNFVQGGGGYGNNELQNYTNRTDNARLEDGQLVIEARKENYGGNAYTSAKLTTQDKGDWTYGKFEIRAKMPSGQGIWPAIWMMPSDENLYSGWPASGEIDIMELLGHQPNKIYGTLHYGVPHGSSQGTYTLPGAESFADKFHTFTVEWEPGEFRYYVDGILYSKMNDWFTKNVQEGGNYTYPAPFDRDFFMQLNLAVGGGWPGNPDDTTVFSQKMLVDYVRVYELEGGQYRNPVDPADGSGSAIIREPGADGNYVTNGGFDAGLQDGWVFQPFAPPADLFGGSGTTVLDQGALKTSIDKEGNETYAIQLVQANLPIVKGSTYQLSFDAWSEDARAMVVDISGPDRNYSRYLSDQTVQLSDQKKTYTYTFTMKTETDPNGRLEFNMGKAGVLPVWLDNVRLIRTAEADPNEARDVLPSGNYVYNGTFDQGKDRLGFWTIEGSRAKDVQYAVGSSIEDRLLHIHSETSGQADSLLLSQDRMKLTQDKLYVLSFDAMSDADSTITAKLMSMKEPSVYGKQSFTLGKDMRSYSAIFTMNDATEPYGKLEFELGGLQGHLAMDNVVLKEMAPPVAIQGVTRVEAENYSDMSGVQKGEDGKSVGWIDPGDWMQYIVDVKQPGKYNVSYFVASGYEGGGSLTLLTKPGSVYTGNLPVGEITEAAAEHKYELVVPNTGDWGAFTIMKQEVELNAGIQTLQLYAPHVNVDYMIFEGQGQAGRLQNVVQNGTFDHDVSNWTTYQSDKLSISAEQGSMKVHLPALEPNAWDQQVYQEGLALQQGVAYTLSFQARSTVDRPIQIGVGNIDPNNNYAFTDYLNGANPQFSLTSAPQTYTYTFVMNHASDTNAKLEFDLGQLTVAGVVYNEGGDIYLDNIRLVGSLIQNGQFDSNADHWTAYWGDQGNGYSTGSVAQRGGELAIQIDTTGSQNWNPQISQDGLKLEQGKTYRLSFDARAEGERKLNVGIGKKLDADPWYNGYFGSDVQLNTDKQHFTFTFTMSSASEDNARIDFNVGKYDQSGSELSDVFLDNVTLIEVQ</sequence>
<gene>
    <name evidence="9" type="ORF">H8B09_14005</name>
</gene>
<dbReference type="RefSeq" id="WP_191204148.1">
    <property type="nucleotide sequence ID" value="NZ_JACXZA010000003.1"/>
</dbReference>
<feature type="domain" description="SLH" evidence="7">
    <location>
        <begin position="153"/>
        <end position="216"/>
    </location>
</feature>
<evidence type="ECO:0000259" key="7">
    <source>
        <dbReference type="PROSITE" id="PS51272"/>
    </source>
</evidence>
<dbReference type="Gene3D" id="2.60.120.260">
    <property type="entry name" value="Galactose-binding domain-like"/>
    <property type="match status" value="5"/>
</dbReference>
<evidence type="ECO:0000313" key="10">
    <source>
        <dbReference type="Proteomes" id="UP000609346"/>
    </source>
</evidence>
<proteinExistence type="inferred from homology"/>
<dbReference type="InterPro" id="IPR003305">
    <property type="entry name" value="CenC_carb-bd"/>
</dbReference>
<feature type="signal peptide" evidence="5">
    <location>
        <begin position="1"/>
        <end position="24"/>
    </location>
</feature>